<protein>
    <submittedName>
        <fullName evidence="1">Uncharacterized protein</fullName>
    </submittedName>
</protein>
<reference evidence="2" key="1">
    <citation type="submission" date="2016-10" db="EMBL/GenBank/DDBJ databases">
        <authorList>
            <person name="Varghese N."/>
            <person name="Submissions S."/>
        </authorList>
    </citation>
    <scope>NUCLEOTIDE SEQUENCE [LARGE SCALE GENOMIC DNA]</scope>
    <source>
        <strain evidence="2">GAS369</strain>
    </source>
</reference>
<name>A0A1H1N5C2_9BRAD</name>
<evidence type="ECO:0000313" key="2">
    <source>
        <dbReference type="Proteomes" id="UP000243904"/>
    </source>
</evidence>
<gene>
    <name evidence="1" type="ORF">SAMN05444158_0489</name>
</gene>
<keyword evidence="2" id="KW-1185">Reference proteome</keyword>
<dbReference type="Proteomes" id="UP000243904">
    <property type="component" value="Chromosome I"/>
</dbReference>
<sequence length="278" mass="31974">MSNGAGLGHDEGVARLQHFKTQLDLRRVPFVRKPDPKPPIVDRLVLWFSTSRKVDGLWVGTMEGKPYPGLRRVEDALRLIKRHDSLHYSRVIHNLERIKVGVIPNARACYNRSLTACVFDERFVLPETTTLERIASVIIHEATHARLEGWGVSYDDEKQRARIEAICLRRELSFVSKLPHGEPLREEIARTLEWCIGDHDYFSNVSFRQRADQENVETLRYLGTPDWLIRSLPKVRAIFFGVRRLVHRFAGCFRGKRRNVVSSPSDAFGPDPKSDLSP</sequence>
<organism evidence="1 2">
    <name type="scientific">Bradyrhizobium canariense</name>
    <dbReference type="NCBI Taxonomy" id="255045"/>
    <lineage>
        <taxon>Bacteria</taxon>
        <taxon>Pseudomonadati</taxon>
        <taxon>Pseudomonadota</taxon>
        <taxon>Alphaproteobacteria</taxon>
        <taxon>Hyphomicrobiales</taxon>
        <taxon>Nitrobacteraceae</taxon>
        <taxon>Bradyrhizobium</taxon>
    </lineage>
</organism>
<dbReference type="AlphaFoldDB" id="A0A1H1N5C2"/>
<evidence type="ECO:0000313" key="1">
    <source>
        <dbReference type="EMBL" id="SDR94164.1"/>
    </source>
</evidence>
<proteinExistence type="predicted"/>
<accession>A0A1H1N5C2</accession>
<dbReference type="EMBL" id="LT629750">
    <property type="protein sequence ID" value="SDR94164.1"/>
    <property type="molecule type" value="Genomic_DNA"/>
</dbReference>